<proteinExistence type="predicted"/>
<accession>A0A8X6SYE7</accession>
<protein>
    <submittedName>
        <fullName evidence="1">Uncharacterized protein</fullName>
    </submittedName>
</protein>
<evidence type="ECO:0000313" key="2">
    <source>
        <dbReference type="Proteomes" id="UP000887159"/>
    </source>
</evidence>
<dbReference type="Proteomes" id="UP000887159">
    <property type="component" value="Unassembled WGS sequence"/>
</dbReference>
<reference evidence="1" key="1">
    <citation type="submission" date="2020-08" db="EMBL/GenBank/DDBJ databases">
        <title>Multicomponent nature underlies the extraordinary mechanical properties of spider dragline silk.</title>
        <authorList>
            <person name="Kono N."/>
            <person name="Nakamura H."/>
            <person name="Mori M."/>
            <person name="Yoshida Y."/>
            <person name="Ohtoshi R."/>
            <person name="Malay A.D."/>
            <person name="Moran D.A.P."/>
            <person name="Tomita M."/>
            <person name="Numata K."/>
            <person name="Arakawa K."/>
        </authorList>
    </citation>
    <scope>NUCLEOTIDE SEQUENCE</scope>
</reference>
<gene>
    <name evidence="1" type="ORF">TNCV_4493611</name>
</gene>
<organism evidence="1 2">
    <name type="scientific">Trichonephila clavipes</name>
    <name type="common">Golden silk orbweaver</name>
    <name type="synonym">Nephila clavipes</name>
    <dbReference type="NCBI Taxonomy" id="2585209"/>
    <lineage>
        <taxon>Eukaryota</taxon>
        <taxon>Metazoa</taxon>
        <taxon>Ecdysozoa</taxon>
        <taxon>Arthropoda</taxon>
        <taxon>Chelicerata</taxon>
        <taxon>Arachnida</taxon>
        <taxon>Araneae</taxon>
        <taxon>Araneomorphae</taxon>
        <taxon>Entelegynae</taxon>
        <taxon>Araneoidea</taxon>
        <taxon>Nephilidae</taxon>
        <taxon>Trichonephila</taxon>
    </lineage>
</organism>
<keyword evidence="2" id="KW-1185">Reference proteome</keyword>
<dbReference type="EMBL" id="BMAU01021333">
    <property type="protein sequence ID" value="GFY15108.1"/>
    <property type="molecule type" value="Genomic_DNA"/>
</dbReference>
<comment type="caution">
    <text evidence="1">The sequence shown here is derived from an EMBL/GenBank/DDBJ whole genome shotgun (WGS) entry which is preliminary data.</text>
</comment>
<dbReference type="AlphaFoldDB" id="A0A8X6SYE7"/>
<sequence>MQPLGVGGVDVRDFEVKNCYESSGRDWSARSAPIGGERVCLKWVIERWRASVPVSLSVCEVDVLVFVGLRVLHQNCCVVRVKADSRVACPRDIIDVDVK</sequence>
<evidence type="ECO:0000313" key="1">
    <source>
        <dbReference type="EMBL" id="GFY15108.1"/>
    </source>
</evidence>
<name>A0A8X6SYE7_TRICX</name>